<evidence type="ECO:0000313" key="2">
    <source>
        <dbReference type="EMBL" id="MBD7955110.1"/>
    </source>
</evidence>
<dbReference type="SMART" id="SM01321">
    <property type="entry name" value="Y1_Tnp"/>
    <property type="match status" value="1"/>
</dbReference>
<comment type="caution">
    <text evidence="2">The sequence shown here is derived from an EMBL/GenBank/DDBJ whole genome shotgun (WGS) entry which is preliminary data.</text>
</comment>
<dbReference type="Pfam" id="PF01797">
    <property type="entry name" value="Y1_Tnp"/>
    <property type="match status" value="1"/>
</dbReference>
<proteinExistence type="predicted"/>
<dbReference type="NCBIfam" id="NF047646">
    <property type="entry name" value="REP_Tyr_transpos"/>
    <property type="match status" value="1"/>
</dbReference>
<dbReference type="Gene3D" id="3.30.70.1290">
    <property type="entry name" value="Transposase IS200-like"/>
    <property type="match status" value="1"/>
</dbReference>
<gene>
    <name evidence="2" type="ORF">H9654_12955</name>
</gene>
<dbReference type="GO" id="GO:0043565">
    <property type="term" value="F:sequence-specific DNA binding"/>
    <property type="evidence" value="ECO:0007669"/>
    <property type="project" value="TreeGrafter"/>
</dbReference>
<dbReference type="PANTHER" id="PTHR36966:SF1">
    <property type="entry name" value="REP-ASSOCIATED TYROSINE TRANSPOSASE"/>
    <property type="match status" value="1"/>
</dbReference>
<dbReference type="InterPro" id="IPR002686">
    <property type="entry name" value="Transposase_17"/>
</dbReference>
<keyword evidence="3" id="KW-1185">Reference proteome</keyword>
<reference evidence="2 3" key="1">
    <citation type="submission" date="2020-08" db="EMBL/GenBank/DDBJ databases">
        <title>A Genomic Blueprint of the Chicken Gut Microbiome.</title>
        <authorList>
            <person name="Gilroy R."/>
            <person name="Ravi A."/>
            <person name="Getino M."/>
            <person name="Pursley I."/>
            <person name="Horton D.L."/>
            <person name="Alikhan N.-F."/>
            <person name="Baker D."/>
            <person name="Gharbi K."/>
            <person name="Hall N."/>
            <person name="Watson M."/>
            <person name="Adriaenssens E.M."/>
            <person name="Foster-Nyarko E."/>
            <person name="Jarju S."/>
            <person name="Secka A."/>
            <person name="Antonio M."/>
            <person name="Oren A."/>
            <person name="Chaudhuri R."/>
            <person name="La Ragione R.M."/>
            <person name="Hildebrand F."/>
            <person name="Pallen M.J."/>
        </authorList>
    </citation>
    <scope>NUCLEOTIDE SEQUENCE [LARGE SCALE GENOMIC DNA]</scope>
    <source>
        <strain evidence="2 3">Sa5BUN4</strain>
    </source>
</reference>
<dbReference type="InterPro" id="IPR036515">
    <property type="entry name" value="Transposase_17_sf"/>
</dbReference>
<dbReference type="SUPFAM" id="SSF143422">
    <property type="entry name" value="Transposase IS200-like"/>
    <property type="match status" value="1"/>
</dbReference>
<dbReference type="PANTHER" id="PTHR36966">
    <property type="entry name" value="REP-ASSOCIATED TYROSINE TRANSPOSASE"/>
    <property type="match status" value="1"/>
</dbReference>
<dbReference type="GO" id="GO:0004803">
    <property type="term" value="F:transposase activity"/>
    <property type="evidence" value="ECO:0007669"/>
    <property type="project" value="InterPro"/>
</dbReference>
<sequence>MSSQLRIGRVSLTGNYYSITTVTAQRSPCFVDPTLAALMVEQLEQCDRSGLTRSFARVVMPDHLHWVMQLKEGTLSRCVQSLKSRSAIAINAARVSEGTVWQRGYYDHLIRDGNDVRAQALYVMANPVRAGLAERIGEYPWAWCRWPLS</sequence>
<dbReference type="AlphaFoldDB" id="A0A8X8FUS8"/>
<evidence type="ECO:0000259" key="1">
    <source>
        <dbReference type="SMART" id="SM01321"/>
    </source>
</evidence>
<name>A0A8X8FUS8_9GAMM</name>
<protein>
    <submittedName>
        <fullName evidence="2">Transposase</fullName>
    </submittedName>
</protein>
<organism evidence="2 3">
    <name type="scientific">Stenotrophomonas lacuserhaii</name>
    <dbReference type="NCBI Taxonomy" id="2760084"/>
    <lineage>
        <taxon>Bacteria</taxon>
        <taxon>Pseudomonadati</taxon>
        <taxon>Pseudomonadota</taxon>
        <taxon>Gammaproteobacteria</taxon>
        <taxon>Lysobacterales</taxon>
        <taxon>Lysobacteraceae</taxon>
        <taxon>Stenotrophomonas</taxon>
    </lineage>
</organism>
<dbReference type="InterPro" id="IPR052715">
    <property type="entry name" value="RAYT_transposase"/>
</dbReference>
<accession>A0A8X8FUS8</accession>
<dbReference type="EMBL" id="JACSQS010000014">
    <property type="protein sequence ID" value="MBD7955110.1"/>
    <property type="molecule type" value="Genomic_DNA"/>
</dbReference>
<dbReference type="Proteomes" id="UP000636938">
    <property type="component" value="Unassembled WGS sequence"/>
</dbReference>
<feature type="domain" description="Transposase IS200-like" evidence="1">
    <location>
        <begin position="12"/>
        <end position="126"/>
    </location>
</feature>
<dbReference type="GO" id="GO:0006313">
    <property type="term" value="P:DNA transposition"/>
    <property type="evidence" value="ECO:0007669"/>
    <property type="project" value="InterPro"/>
</dbReference>
<evidence type="ECO:0000313" key="3">
    <source>
        <dbReference type="Proteomes" id="UP000636938"/>
    </source>
</evidence>